<evidence type="ECO:0000313" key="2">
    <source>
        <dbReference type="Proteomes" id="UP001143981"/>
    </source>
</evidence>
<organism evidence="1 2">
    <name type="scientific">Coemansia biformis</name>
    <dbReference type="NCBI Taxonomy" id="1286918"/>
    <lineage>
        <taxon>Eukaryota</taxon>
        <taxon>Fungi</taxon>
        <taxon>Fungi incertae sedis</taxon>
        <taxon>Zoopagomycota</taxon>
        <taxon>Kickxellomycotina</taxon>
        <taxon>Kickxellomycetes</taxon>
        <taxon>Kickxellales</taxon>
        <taxon>Kickxellaceae</taxon>
        <taxon>Coemansia</taxon>
    </lineage>
</organism>
<accession>A0A9W8CNA9</accession>
<gene>
    <name evidence="1" type="ORF">LPJ61_006222</name>
</gene>
<protein>
    <submittedName>
        <fullName evidence="1">Uncharacterized protein</fullName>
    </submittedName>
</protein>
<dbReference type="AlphaFoldDB" id="A0A9W8CNA9"/>
<name>A0A9W8CNA9_9FUNG</name>
<sequence>MALFRTVHTEGFGTLGSGDGSFDISLAELHDTDAIIDEIKRELNNRFHDDYLDMVNRRAWFEYTIAGGDSDGQLLVGSDTAVYVELMNPDNTRVGIKVTKVQRE</sequence>
<dbReference type="EMBL" id="JANBOI010002755">
    <property type="protein sequence ID" value="KAJ1720010.1"/>
    <property type="molecule type" value="Genomic_DNA"/>
</dbReference>
<dbReference type="Proteomes" id="UP001143981">
    <property type="component" value="Unassembled WGS sequence"/>
</dbReference>
<comment type="caution">
    <text evidence="1">The sequence shown here is derived from an EMBL/GenBank/DDBJ whole genome shotgun (WGS) entry which is preliminary data.</text>
</comment>
<evidence type="ECO:0000313" key="1">
    <source>
        <dbReference type="EMBL" id="KAJ1720010.1"/>
    </source>
</evidence>
<proteinExistence type="predicted"/>
<reference evidence="1" key="1">
    <citation type="submission" date="2022-07" db="EMBL/GenBank/DDBJ databases">
        <title>Phylogenomic reconstructions and comparative analyses of Kickxellomycotina fungi.</title>
        <authorList>
            <person name="Reynolds N.K."/>
            <person name="Stajich J.E."/>
            <person name="Barry K."/>
            <person name="Grigoriev I.V."/>
            <person name="Crous P."/>
            <person name="Smith M.E."/>
        </authorList>
    </citation>
    <scope>NUCLEOTIDE SEQUENCE</scope>
    <source>
        <strain evidence="1">BCRC 34381</strain>
    </source>
</reference>
<keyword evidence="2" id="KW-1185">Reference proteome</keyword>